<evidence type="ECO:0000259" key="2">
    <source>
        <dbReference type="Pfam" id="PF03959"/>
    </source>
</evidence>
<gene>
    <name evidence="3" type="ORF">HAKA00212_LOCUS5523</name>
</gene>
<sequence>MNEAVLRVYNFLCKRMNWPPENIIVVGRSIGSGPATQLARDVPIGGLILVSAFKSITSIAAKFVGESIANLVVANQYDNLSAIHHVHCPVLFLHGLEDDFIPFQHSQDLYNACASSRKTLTPLLGYGHNNFDWTIPVKRMDDFFVAHDVIINRRYDIRRMKRMDEFFTAAPNAISSDAMDYQAYAHTASAEESNNAESEVKHACSWSGQLELSTVVQYRELDKFLFEGRKLFDSQQFDETSFLSSLGLPPVFMEDCAPFSSAEEAKRIAVEAPPALTDASQRVNPEKASQRSSRSQSSNNIQPTKKHELFGGVVALPRRLFKRRVISDPLV</sequence>
<dbReference type="InterPro" id="IPR029058">
    <property type="entry name" value="AB_hydrolase_fold"/>
</dbReference>
<proteinExistence type="predicted"/>
<evidence type="ECO:0000313" key="3">
    <source>
        <dbReference type="EMBL" id="CAE0626847.1"/>
    </source>
</evidence>
<feature type="region of interest" description="Disordered" evidence="1">
    <location>
        <begin position="272"/>
        <end position="305"/>
    </location>
</feature>
<protein>
    <recommendedName>
        <fullName evidence="2">Serine hydrolase domain-containing protein</fullName>
    </recommendedName>
</protein>
<dbReference type="AlphaFoldDB" id="A0A7S3UZ34"/>
<dbReference type="Pfam" id="PF03959">
    <property type="entry name" value="FSH1"/>
    <property type="match status" value="1"/>
</dbReference>
<dbReference type="PANTHER" id="PTHR12277">
    <property type="entry name" value="ALPHA/BETA HYDROLASE DOMAIN-CONTAINING PROTEIN"/>
    <property type="match status" value="1"/>
</dbReference>
<dbReference type="SUPFAM" id="SSF53474">
    <property type="entry name" value="alpha/beta-Hydrolases"/>
    <property type="match status" value="1"/>
</dbReference>
<reference evidence="3" key="1">
    <citation type="submission" date="2021-01" db="EMBL/GenBank/DDBJ databases">
        <authorList>
            <person name="Corre E."/>
            <person name="Pelletier E."/>
            <person name="Niang G."/>
            <person name="Scheremetjew M."/>
            <person name="Finn R."/>
            <person name="Kale V."/>
            <person name="Holt S."/>
            <person name="Cochrane G."/>
            <person name="Meng A."/>
            <person name="Brown T."/>
            <person name="Cohen L."/>
        </authorList>
    </citation>
    <scope>NUCLEOTIDE SEQUENCE</scope>
    <source>
        <strain evidence="3">CCMP3107</strain>
    </source>
</reference>
<organism evidence="3">
    <name type="scientific">Heterosigma akashiwo</name>
    <name type="common">Chromophytic alga</name>
    <name type="synonym">Heterosigma carterae</name>
    <dbReference type="NCBI Taxonomy" id="2829"/>
    <lineage>
        <taxon>Eukaryota</taxon>
        <taxon>Sar</taxon>
        <taxon>Stramenopiles</taxon>
        <taxon>Ochrophyta</taxon>
        <taxon>Raphidophyceae</taxon>
        <taxon>Chattonellales</taxon>
        <taxon>Chattonellaceae</taxon>
        <taxon>Heterosigma</taxon>
    </lineage>
</organism>
<evidence type="ECO:0000256" key="1">
    <source>
        <dbReference type="SAM" id="MobiDB-lite"/>
    </source>
</evidence>
<dbReference type="Gene3D" id="3.40.50.1820">
    <property type="entry name" value="alpha/beta hydrolase"/>
    <property type="match status" value="1"/>
</dbReference>
<name>A0A7S3UZ34_HETAK</name>
<feature type="domain" description="Serine hydrolase" evidence="2">
    <location>
        <begin position="47"/>
        <end position="120"/>
    </location>
</feature>
<dbReference type="InterPro" id="IPR005645">
    <property type="entry name" value="FSH-like_dom"/>
</dbReference>
<dbReference type="EMBL" id="HBIU01012270">
    <property type="protein sequence ID" value="CAE0626847.1"/>
    <property type="molecule type" value="Transcribed_RNA"/>
</dbReference>
<dbReference type="PANTHER" id="PTHR12277:SF81">
    <property type="entry name" value="PROTEIN ABHD13"/>
    <property type="match status" value="1"/>
</dbReference>
<feature type="compositionally biased region" description="Low complexity" evidence="1">
    <location>
        <begin position="290"/>
        <end position="300"/>
    </location>
</feature>
<accession>A0A7S3UZ34</accession>